<keyword evidence="5" id="KW-0762">Sugar transport</keyword>
<feature type="transmembrane region" description="Helical" evidence="14">
    <location>
        <begin position="230"/>
        <end position="249"/>
    </location>
</feature>
<evidence type="ECO:0000256" key="3">
    <source>
        <dbReference type="ARBA" id="ARBA00022448"/>
    </source>
</evidence>
<keyword evidence="3" id="KW-0813">Transport</keyword>
<feature type="transmembrane region" description="Helical" evidence="14">
    <location>
        <begin position="92"/>
        <end position="117"/>
    </location>
</feature>
<comment type="subunit">
    <text evidence="2">Homodimer.</text>
</comment>
<evidence type="ECO:0000256" key="6">
    <source>
        <dbReference type="ARBA" id="ARBA00022683"/>
    </source>
</evidence>
<comment type="function">
    <text evidence="10">The phosphoenolpyruvate-dependent sugar phosphotransferase system (sugar PTS), a major carbohydrate active transport system, catalyzes the phosphorylation of incoming sugar substrates concomitantly with their translocation across the cell membrane. The enzyme II UlaABC PTS system is involved in ascorbate transport.</text>
</comment>
<feature type="transmembrane region" description="Helical" evidence="14">
    <location>
        <begin position="151"/>
        <end position="167"/>
    </location>
</feature>
<dbReference type="PANTHER" id="PTHR33843">
    <property type="entry name" value="ASCORBATE-SPECIFIC PTS SYSTEM EIIC COMPONENT"/>
    <property type="match status" value="1"/>
</dbReference>
<evidence type="ECO:0000256" key="1">
    <source>
        <dbReference type="ARBA" id="ARBA00004651"/>
    </source>
</evidence>
<dbReference type="PANTHER" id="PTHR33843:SF4">
    <property type="entry name" value="ASCORBATE-SPECIFIC PTS SYSTEM EIIC COMPONENT"/>
    <property type="match status" value="1"/>
</dbReference>
<feature type="transmembrane region" description="Helical" evidence="14">
    <location>
        <begin position="379"/>
        <end position="401"/>
    </location>
</feature>
<feature type="transmembrane region" description="Helical" evidence="14">
    <location>
        <begin position="269"/>
        <end position="291"/>
    </location>
</feature>
<evidence type="ECO:0000256" key="11">
    <source>
        <dbReference type="ARBA" id="ARBA00038218"/>
    </source>
</evidence>
<evidence type="ECO:0000313" key="15">
    <source>
        <dbReference type="EMBL" id="VEH69897.1"/>
    </source>
</evidence>
<sequence length="474" mass="50134">MDLIANIASALANNLFSQVAVLIGLIALIGLLLQRKPLEQVVGGAVRATLGVVILNIGVDIFVAGLVAFQAIVSSAFGITPPTSTSNMATFLVGRGTVVPLVIAFGFLIHLVLVALFKSARYVYLTGHLMYWMSLVLVATFVEAIPGADPVALTVVSSVVVACYWTLQPMWMEPLMKRAVGGDNFGLGHTTSCLALLSGYGAKALRLGDPVKHDTEKIRMPKAISFLKDINVSTVFVIGIIMIVSIFFADGGVVTKQMGDSTMAPVMWGFVQALRFAAGIAVLLYGVRMFLAEIVPAFRGISQKLLPGSRPALDIPTVFPKSPTAVMIGFLASMVTFLVCMGVFATAGWFALVPPMIMLFFGGGAAGVFGNATAGWRGAVFGGVLNGLILAFGQWIGWGWYSSTAPELATLADPDWYAIGWLFLGLGKMFEGLGGVGLWIVGAAALVVTMAALLFVRKRSVLNAEGAETEEKTK</sequence>
<reference evidence="15 16" key="1">
    <citation type="submission" date="2018-12" db="EMBL/GenBank/DDBJ databases">
        <authorList>
            <consortium name="Pathogen Informatics"/>
        </authorList>
    </citation>
    <scope>NUCLEOTIDE SEQUENCE [LARGE SCALE GENOMIC DNA]</scope>
    <source>
        <strain evidence="15 16">NCTC12967</strain>
    </source>
</reference>
<keyword evidence="7 14" id="KW-0812">Transmembrane</keyword>
<dbReference type="Proteomes" id="UP000273044">
    <property type="component" value="Chromosome"/>
</dbReference>
<feature type="transmembrane region" description="Helical" evidence="14">
    <location>
        <begin position="129"/>
        <end position="145"/>
    </location>
</feature>
<keyword evidence="16" id="KW-1185">Reference proteome</keyword>
<keyword evidence="9 14" id="KW-0472">Membrane</keyword>
<feature type="transmembrane region" description="Helical" evidence="14">
    <location>
        <begin position="325"/>
        <end position="345"/>
    </location>
</feature>
<organism evidence="15 16">
    <name type="scientific">Arachnia propionica</name>
    <dbReference type="NCBI Taxonomy" id="1750"/>
    <lineage>
        <taxon>Bacteria</taxon>
        <taxon>Bacillati</taxon>
        <taxon>Actinomycetota</taxon>
        <taxon>Actinomycetes</taxon>
        <taxon>Propionibacteriales</taxon>
        <taxon>Propionibacteriaceae</taxon>
        <taxon>Arachnia</taxon>
    </lineage>
</organism>
<comment type="subcellular location">
    <subcellularLocation>
        <location evidence="1">Cell membrane</location>
        <topology evidence="1">Multi-pass membrane protein</topology>
    </subcellularLocation>
</comment>
<evidence type="ECO:0000256" key="12">
    <source>
        <dbReference type="ARBA" id="ARBA00039702"/>
    </source>
</evidence>
<evidence type="ECO:0000256" key="4">
    <source>
        <dbReference type="ARBA" id="ARBA00022475"/>
    </source>
</evidence>
<keyword evidence="4" id="KW-1003">Cell membrane</keyword>
<evidence type="ECO:0000256" key="5">
    <source>
        <dbReference type="ARBA" id="ARBA00022597"/>
    </source>
</evidence>
<dbReference type="GO" id="GO:0009401">
    <property type="term" value="P:phosphoenolpyruvate-dependent sugar phosphotransferase system"/>
    <property type="evidence" value="ECO:0007669"/>
    <property type="project" value="UniProtKB-KW"/>
</dbReference>
<dbReference type="Pfam" id="PF03611">
    <property type="entry name" value="EIIC-GAT"/>
    <property type="match status" value="1"/>
</dbReference>
<feature type="transmembrane region" description="Helical" evidence="14">
    <location>
        <begin position="351"/>
        <end position="372"/>
    </location>
</feature>
<feature type="transmembrane region" description="Helical" evidence="14">
    <location>
        <begin position="15"/>
        <end position="33"/>
    </location>
</feature>
<dbReference type="GeneID" id="64406655"/>
<dbReference type="InterPro" id="IPR004703">
    <property type="entry name" value="PTS_sugar-sp_permease"/>
</dbReference>
<dbReference type="AlphaFoldDB" id="A0A3S4Y6K7"/>
<keyword evidence="6" id="KW-0598">Phosphotransferase system</keyword>
<gene>
    <name evidence="15" type="primary">ulaA</name>
    <name evidence="15" type="ORF">NCTC12967_01177</name>
</gene>
<proteinExistence type="inferred from homology"/>
<protein>
    <recommendedName>
        <fullName evidence="12">Ascorbate-specific PTS system EIIC component</fullName>
    </recommendedName>
    <alternativeName>
        <fullName evidence="13">Ascorbate-specific permease IIC component UlaA</fullName>
    </alternativeName>
</protein>
<comment type="similarity">
    <text evidence="11">Belongs to the UlaA family.</text>
</comment>
<dbReference type="GO" id="GO:0005886">
    <property type="term" value="C:plasma membrane"/>
    <property type="evidence" value="ECO:0007669"/>
    <property type="project" value="UniProtKB-SubCell"/>
</dbReference>
<evidence type="ECO:0000256" key="9">
    <source>
        <dbReference type="ARBA" id="ARBA00023136"/>
    </source>
</evidence>
<name>A0A3S4Y6K7_9ACTN</name>
<accession>A0A3S4Y6K7</accession>
<evidence type="ECO:0000256" key="10">
    <source>
        <dbReference type="ARBA" id="ARBA00037387"/>
    </source>
</evidence>
<feature type="transmembrane region" description="Helical" evidence="14">
    <location>
        <begin position="436"/>
        <end position="456"/>
    </location>
</feature>
<evidence type="ECO:0000256" key="14">
    <source>
        <dbReference type="SAM" id="Phobius"/>
    </source>
</evidence>
<evidence type="ECO:0000256" key="8">
    <source>
        <dbReference type="ARBA" id="ARBA00022989"/>
    </source>
</evidence>
<dbReference type="InterPro" id="IPR051562">
    <property type="entry name" value="Ascorbate-PTS_EIIC"/>
</dbReference>
<dbReference type="EMBL" id="LR134406">
    <property type="protein sequence ID" value="VEH69897.1"/>
    <property type="molecule type" value="Genomic_DNA"/>
</dbReference>
<evidence type="ECO:0000313" key="16">
    <source>
        <dbReference type="Proteomes" id="UP000273044"/>
    </source>
</evidence>
<keyword evidence="8 14" id="KW-1133">Transmembrane helix</keyword>
<evidence type="ECO:0000256" key="13">
    <source>
        <dbReference type="ARBA" id="ARBA00042859"/>
    </source>
</evidence>
<dbReference type="RefSeq" id="WP_061787082.1">
    <property type="nucleotide sequence ID" value="NZ_LR134406.1"/>
</dbReference>
<evidence type="ECO:0000256" key="7">
    <source>
        <dbReference type="ARBA" id="ARBA00022692"/>
    </source>
</evidence>
<feature type="transmembrane region" description="Helical" evidence="14">
    <location>
        <begin position="45"/>
        <end position="72"/>
    </location>
</feature>
<evidence type="ECO:0000256" key="2">
    <source>
        <dbReference type="ARBA" id="ARBA00011738"/>
    </source>
</evidence>